<dbReference type="EMBL" id="CM051399">
    <property type="protein sequence ID" value="KAJ4715990.1"/>
    <property type="molecule type" value="Genomic_DNA"/>
</dbReference>
<protein>
    <submittedName>
        <fullName evidence="1">Beta-galactosidase</fullName>
    </submittedName>
</protein>
<name>A0ACC1XWZ7_MELAZ</name>
<keyword evidence="2" id="KW-1185">Reference proteome</keyword>
<evidence type="ECO:0000313" key="2">
    <source>
        <dbReference type="Proteomes" id="UP001164539"/>
    </source>
</evidence>
<reference evidence="1 2" key="1">
    <citation type="journal article" date="2023" name="Science">
        <title>Complex scaffold remodeling in plant triterpene biosynthesis.</title>
        <authorList>
            <person name="De La Pena R."/>
            <person name="Hodgson H."/>
            <person name="Liu J.C."/>
            <person name="Stephenson M.J."/>
            <person name="Martin A.C."/>
            <person name="Owen C."/>
            <person name="Harkess A."/>
            <person name="Leebens-Mack J."/>
            <person name="Jimenez L.E."/>
            <person name="Osbourn A."/>
            <person name="Sattely E.S."/>
        </authorList>
    </citation>
    <scope>NUCLEOTIDE SEQUENCE [LARGE SCALE GENOMIC DNA]</scope>
    <source>
        <strain evidence="2">cv. JPN11</strain>
        <tissue evidence="1">Leaf</tissue>
    </source>
</reference>
<sequence length="833" mass="94247">MATSQFIILTLLSLVLVSSAAIGKEKKNVGVIYDGRSLIINGDRELLFSGSIHYTRSTPDMWLDLLRKAKRGGLNVIQTYVFWNVHEPVQGQFNFEGQYDLVKFIKLIAENNMYATLRVGPFIQAEWNHGGLPYWLREVPGITFRSDNEPFKLHMKNYVTMIIEMMKKEKLFASQGGPIILAQIENEYNTIQLAYREKGDSYVQWAGKLAVGLNSGVPWLMCKQKDAPDPVINTCNGRHCGDTFIGPNKPNKPSLWTENWTAQFRVFGDPPSQRAAEDIAFSTARFFSKNGTLTNYYMYHGGTNFGRTAAHFVTTRYYDEAPLDEFGLPREPKWGHLRDLHKALYLCKKALLWGTPRVETLGEHLEARIYEGQGFCAAFLANNITDMAQTVNFRGMNYYLPAKSISILPDCKTIVYNTQTIVSQHNSRNFVKSAVANQKISWDWKVFRENIPNFEELPHKSRAPLELFSLTKDTTDYAWYSTTINLNGRDLPWRDNVSPVLMIASLGHSLVAFVNGEYVGYEHGSHIEKSFVFRKPIKLQAGRNHIAILGTVVGYPDSGAYMEKRFAGPRSVEILGLNTGTLDLTNNHWAHQVGLHGEAVRVYTPEGLNKVNWTKLQDKRPGLTWYKTYFDAPEGNHPVALQMNKMGKGMIWINGQSIGRYWMSYLSALDQPTQSEYHIPRSYLKPKDNLMVILEEEEGAKPEEIAFVVVDRDTICGYVTDIHPPPVDSWNAKKNKLIPTVDKPRTTAILTCPDDKVVHKVEYASYGESTGICGGYFHGSCTAPASKQVVEKFCLGKNSCQIPFDKELFSKNIDPCPNVKKSLTIQVKCGFKK</sequence>
<accession>A0ACC1XWZ7</accession>
<gene>
    <name evidence="1" type="ORF">OWV82_011069</name>
</gene>
<evidence type="ECO:0000313" key="1">
    <source>
        <dbReference type="EMBL" id="KAJ4715990.1"/>
    </source>
</evidence>
<proteinExistence type="predicted"/>
<comment type="caution">
    <text evidence="1">The sequence shown here is derived from an EMBL/GenBank/DDBJ whole genome shotgun (WGS) entry which is preliminary data.</text>
</comment>
<organism evidence="1 2">
    <name type="scientific">Melia azedarach</name>
    <name type="common">Chinaberry tree</name>
    <dbReference type="NCBI Taxonomy" id="155640"/>
    <lineage>
        <taxon>Eukaryota</taxon>
        <taxon>Viridiplantae</taxon>
        <taxon>Streptophyta</taxon>
        <taxon>Embryophyta</taxon>
        <taxon>Tracheophyta</taxon>
        <taxon>Spermatophyta</taxon>
        <taxon>Magnoliopsida</taxon>
        <taxon>eudicotyledons</taxon>
        <taxon>Gunneridae</taxon>
        <taxon>Pentapetalae</taxon>
        <taxon>rosids</taxon>
        <taxon>malvids</taxon>
        <taxon>Sapindales</taxon>
        <taxon>Meliaceae</taxon>
        <taxon>Melia</taxon>
    </lineage>
</organism>
<dbReference type="Proteomes" id="UP001164539">
    <property type="component" value="Chromosome 6"/>
</dbReference>